<keyword evidence="3" id="KW-0804">Transcription</keyword>
<dbReference type="InterPro" id="IPR009057">
    <property type="entry name" value="Homeodomain-like_sf"/>
</dbReference>
<dbReference type="Gene3D" id="3.40.50.880">
    <property type="match status" value="1"/>
</dbReference>
<proteinExistence type="predicted"/>
<dbReference type="EMBL" id="MZXV01000070">
    <property type="protein sequence ID" value="PZV34586.1"/>
    <property type="molecule type" value="Genomic_DNA"/>
</dbReference>
<keyword evidence="6" id="KW-1185">Reference proteome</keyword>
<dbReference type="Gene3D" id="1.10.10.60">
    <property type="entry name" value="Homeodomain-like"/>
    <property type="match status" value="2"/>
</dbReference>
<dbReference type="InterPro" id="IPR029062">
    <property type="entry name" value="Class_I_gatase-like"/>
</dbReference>
<evidence type="ECO:0000313" key="5">
    <source>
        <dbReference type="EMBL" id="PZV34586.1"/>
    </source>
</evidence>
<dbReference type="InterPro" id="IPR018060">
    <property type="entry name" value="HTH_AraC"/>
</dbReference>
<dbReference type="PANTHER" id="PTHR43130:SF3">
    <property type="entry name" value="HTH-TYPE TRANSCRIPTIONAL REGULATOR RV1931C"/>
    <property type="match status" value="1"/>
</dbReference>
<dbReference type="PROSITE" id="PS00041">
    <property type="entry name" value="HTH_ARAC_FAMILY_1"/>
    <property type="match status" value="1"/>
</dbReference>
<dbReference type="PROSITE" id="PS01124">
    <property type="entry name" value="HTH_ARAC_FAMILY_2"/>
    <property type="match status" value="1"/>
</dbReference>
<dbReference type="SUPFAM" id="SSF52317">
    <property type="entry name" value="Class I glutamine amidotransferase-like"/>
    <property type="match status" value="1"/>
</dbReference>
<dbReference type="SMART" id="SM00342">
    <property type="entry name" value="HTH_ARAC"/>
    <property type="match status" value="1"/>
</dbReference>
<protein>
    <submittedName>
        <fullName evidence="5">AraC family transcriptional regulator</fullName>
    </submittedName>
</protein>
<evidence type="ECO:0000256" key="1">
    <source>
        <dbReference type="ARBA" id="ARBA00023015"/>
    </source>
</evidence>
<name>A0A2W7DTI6_9HYPH</name>
<evidence type="ECO:0000259" key="4">
    <source>
        <dbReference type="PROSITE" id="PS01124"/>
    </source>
</evidence>
<gene>
    <name evidence="5" type="ORF">B5V02_31195</name>
</gene>
<dbReference type="Pfam" id="PF01965">
    <property type="entry name" value="DJ-1_PfpI"/>
    <property type="match status" value="1"/>
</dbReference>
<accession>A0A2W7DTI6</accession>
<dbReference type="InterPro" id="IPR018062">
    <property type="entry name" value="HTH_AraC-typ_CS"/>
</dbReference>
<dbReference type="Proteomes" id="UP000248616">
    <property type="component" value="Unassembled WGS sequence"/>
</dbReference>
<dbReference type="SUPFAM" id="SSF46689">
    <property type="entry name" value="Homeodomain-like"/>
    <property type="match status" value="2"/>
</dbReference>
<keyword evidence="2" id="KW-0238">DNA-binding</keyword>
<dbReference type="InterPro" id="IPR052158">
    <property type="entry name" value="INH-QAR"/>
</dbReference>
<dbReference type="PANTHER" id="PTHR43130">
    <property type="entry name" value="ARAC-FAMILY TRANSCRIPTIONAL REGULATOR"/>
    <property type="match status" value="1"/>
</dbReference>
<dbReference type="AlphaFoldDB" id="A0A2W7DTI6"/>
<dbReference type="Pfam" id="PF12833">
    <property type="entry name" value="HTH_18"/>
    <property type="match status" value="1"/>
</dbReference>
<dbReference type="OrthoDB" id="9793422at2"/>
<sequence length="317" mass="34629">MKKIAILAMPGVQLLDVIGPSDVFAEVNRKLGYVYYQIEIVGTKEGPILGSSGVRLVADSTIAQPAGDIDTLLIAGNPLIQDHPVSGEILDWVRSIAERTPRVGSVCSGAFVLAEAGLLDGLRATTHWSQADEFARRFPSIRLEPDRIFTSDGKLWTSAGVTAGIDLALALVERDVGRQLALSVARELVVFLKRPGGQSQFSTHFMAQIAQKTPIRAAQEFINNNLSHDLAVPALAAQVGMSERNFARMFKHEVQMTPGQYVEAVRLEAARCLVEDAKIPMKTVAMQSGFGDVITLRRAFVRHFAISPTNYRKSFSR</sequence>
<feature type="domain" description="HTH araC/xylS-type" evidence="4">
    <location>
        <begin position="216"/>
        <end position="314"/>
    </location>
</feature>
<dbReference type="GO" id="GO:0003700">
    <property type="term" value="F:DNA-binding transcription factor activity"/>
    <property type="evidence" value="ECO:0007669"/>
    <property type="project" value="InterPro"/>
</dbReference>
<reference evidence="6" key="1">
    <citation type="submission" date="2017-03" db="EMBL/GenBank/DDBJ databases">
        <authorList>
            <person name="Safronova V.I."/>
            <person name="Sazanova A.L."/>
            <person name="Chirak E.R."/>
        </authorList>
    </citation>
    <scope>NUCLEOTIDE SEQUENCE [LARGE SCALE GENOMIC DNA]</scope>
    <source>
        <strain evidence="6">Ach-343</strain>
    </source>
</reference>
<dbReference type="RefSeq" id="WP_111547901.1">
    <property type="nucleotide sequence ID" value="NZ_MZXV01000070.1"/>
</dbReference>
<dbReference type="GO" id="GO:0043565">
    <property type="term" value="F:sequence-specific DNA binding"/>
    <property type="evidence" value="ECO:0007669"/>
    <property type="project" value="InterPro"/>
</dbReference>
<dbReference type="InterPro" id="IPR002818">
    <property type="entry name" value="DJ-1/PfpI"/>
</dbReference>
<organism evidence="5 6">
    <name type="scientific">Mesorhizobium kowhaii</name>
    <dbReference type="NCBI Taxonomy" id="1300272"/>
    <lineage>
        <taxon>Bacteria</taxon>
        <taxon>Pseudomonadati</taxon>
        <taxon>Pseudomonadota</taxon>
        <taxon>Alphaproteobacteria</taxon>
        <taxon>Hyphomicrobiales</taxon>
        <taxon>Phyllobacteriaceae</taxon>
        <taxon>Mesorhizobium</taxon>
    </lineage>
</organism>
<keyword evidence="1" id="KW-0805">Transcription regulation</keyword>
<dbReference type="CDD" id="cd03137">
    <property type="entry name" value="GATase1_AraC_1"/>
    <property type="match status" value="1"/>
</dbReference>
<evidence type="ECO:0000313" key="6">
    <source>
        <dbReference type="Proteomes" id="UP000248616"/>
    </source>
</evidence>
<comment type="caution">
    <text evidence="5">The sequence shown here is derived from an EMBL/GenBank/DDBJ whole genome shotgun (WGS) entry which is preliminary data.</text>
</comment>
<evidence type="ECO:0000256" key="2">
    <source>
        <dbReference type="ARBA" id="ARBA00023125"/>
    </source>
</evidence>
<evidence type="ECO:0000256" key="3">
    <source>
        <dbReference type="ARBA" id="ARBA00023163"/>
    </source>
</evidence>